<feature type="region of interest" description="Disordered" evidence="4">
    <location>
        <begin position="331"/>
        <end position="401"/>
    </location>
</feature>
<dbReference type="CDD" id="cd08031">
    <property type="entry name" value="LARP_4_5_like"/>
    <property type="match status" value="1"/>
</dbReference>
<evidence type="ECO:0000313" key="8">
    <source>
        <dbReference type="Proteomes" id="UP001153737"/>
    </source>
</evidence>
<feature type="domain" description="HTH La-type RNA-binding" evidence="6">
    <location>
        <begin position="67"/>
        <end position="156"/>
    </location>
</feature>
<feature type="region of interest" description="Disordered" evidence="4">
    <location>
        <begin position="524"/>
        <end position="554"/>
    </location>
</feature>
<dbReference type="PANTHER" id="PTHR22792:SF131">
    <property type="entry name" value="LA-RELATED PROTEIN LARP4B"/>
    <property type="match status" value="1"/>
</dbReference>
<name>A0A9P0DRV5_PHACE</name>
<proteinExistence type="predicted"/>
<feature type="region of interest" description="Disordered" evidence="4">
    <location>
        <begin position="465"/>
        <end position="499"/>
    </location>
</feature>
<feature type="domain" description="RRM" evidence="5">
    <location>
        <begin position="153"/>
        <end position="228"/>
    </location>
</feature>
<feature type="compositionally biased region" description="Low complexity" evidence="4">
    <location>
        <begin position="367"/>
        <end position="391"/>
    </location>
</feature>
<feature type="compositionally biased region" description="Polar residues" evidence="4">
    <location>
        <begin position="600"/>
        <end position="609"/>
    </location>
</feature>
<dbReference type="Gene3D" id="3.30.70.330">
    <property type="match status" value="1"/>
</dbReference>
<keyword evidence="8" id="KW-1185">Reference proteome</keyword>
<dbReference type="InterPro" id="IPR045180">
    <property type="entry name" value="La_dom_prot"/>
</dbReference>
<dbReference type="InterPro" id="IPR058699">
    <property type="entry name" value="RRM_LARP4/4B"/>
</dbReference>
<gene>
    <name evidence="7" type="ORF">PHAECO_LOCUS6761</name>
</gene>
<reference evidence="7" key="1">
    <citation type="submission" date="2022-01" db="EMBL/GenBank/DDBJ databases">
        <authorList>
            <person name="King R."/>
        </authorList>
    </citation>
    <scope>NUCLEOTIDE SEQUENCE</scope>
</reference>
<feature type="compositionally biased region" description="Polar residues" evidence="4">
    <location>
        <begin position="776"/>
        <end position="803"/>
    </location>
</feature>
<feature type="region of interest" description="Disordered" evidence="4">
    <location>
        <begin position="766"/>
        <end position="872"/>
    </location>
</feature>
<dbReference type="InterPro" id="IPR012677">
    <property type="entry name" value="Nucleotide-bd_a/b_plait_sf"/>
</dbReference>
<evidence type="ECO:0000259" key="5">
    <source>
        <dbReference type="PROSITE" id="PS50102"/>
    </source>
</evidence>
<dbReference type="GO" id="GO:0005829">
    <property type="term" value="C:cytosol"/>
    <property type="evidence" value="ECO:0007669"/>
    <property type="project" value="TreeGrafter"/>
</dbReference>
<evidence type="ECO:0000313" key="7">
    <source>
        <dbReference type="EMBL" id="CAH1155731.1"/>
    </source>
</evidence>
<evidence type="ECO:0000256" key="3">
    <source>
        <dbReference type="PROSITE-ProRule" id="PRU00332"/>
    </source>
</evidence>
<dbReference type="PROSITE" id="PS50961">
    <property type="entry name" value="HTH_LA"/>
    <property type="match status" value="1"/>
</dbReference>
<dbReference type="InterPro" id="IPR006630">
    <property type="entry name" value="La_HTH"/>
</dbReference>
<feature type="compositionally biased region" description="Polar residues" evidence="4">
    <location>
        <begin position="482"/>
        <end position="498"/>
    </location>
</feature>
<dbReference type="AlphaFoldDB" id="A0A9P0DRV5"/>
<feature type="compositionally biased region" description="Low complexity" evidence="4">
    <location>
        <begin position="539"/>
        <end position="553"/>
    </location>
</feature>
<dbReference type="InterPro" id="IPR036390">
    <property type="entry name" value="WH_DNA-bd_sf"/>
</dbReference>
<dbReference type="Gene3D" id="1.10.10.10">
    <property type="entry name" value="Winged helix-like DNA-binding domain superfamily/Winged helix DNA-binding domain"/>
    <property type="match status" value="1"/>
</dbReference>
<dbReference type="Pfam" id="PF05383">
    <property type="entry name" value="La"/>
    <property type="match status" value="1"/>
</dbReference>
<evidence type="ECO:0000256" key="2">
    <source>
        <dbReference type="ARBA" id="ARBA00022884"/>
    </source>
</evidence>
<dbReference type="OrthoDB" id="6371181at2759"/>
<keyword evidence="2 3" id="KW-0694">RNA-binding</keyword>
<dbReference type="Pfam" id="PF26088">
    <property type="entry name" value="RRM_LARP4"/>
    <property type="match status" value="1"/>
</dbReference>
<organism evidence="7 8">
    <name type="scientific">Phaedon cochleariae</name>
    <name type="common">Mustard beetle</name>
    <dbReference type="NCBI Taxonomy" id="80249"/>
    <lineage>
        <taxon>Eukaryota</taxon>
        <taxon>Metazoa</taxon>
        <taxon>Ecdysozoa</taxon>
        <taxon>Arthropoda</taxon>
        <taxon>Hexapoda</taxon>
        <taxon>Insecta</taxon>
        <taxon>Pterygota</taxon>
        <taxon>Neoptera</taxon>
        <taxon>Endopterygota</taxon>
        <taxon>Coleoptera</taxon>
        <taxon>Polyphaga</taxon>
        <taxon>Cucujiformia</taxon>
        <taxon>Chrysomeloidea</taxon>
        <taxon>Chrysomelidae</taxon>
        <taxon>Chrysomelinae</taxon>
        <taxon>Chrysomelini</taxon>
        <taxon>Phaedon</taxon>
    </lineage>
</organism>
<feature type="compositionally biased region" description="Basic and acidic residues" evidence="4">
    <location>
        <begin position="766"/>
        <end position="775"/>
    </location>
</feature>
<dbReference type="SUPFAM" id="SSF46785">
    <property type="entry name" value="Winged helix' DNA-binding domain"/>
    <property type="match status" value="1"/>
</dbReference>
<dbReference type="CDD" id="cd12430">
    <property type="entry name" value="RRM_LARP4_5_like"/>
    <property type="match status" value="1"/>
</dbReference>
<dbReference type="GO" id="GO:0045727">
    <property type="term" value="P:positive regulation of translation"/>
    <property type="evidence" value="ECO:0007669"/>
    <property type="project" value="TreeGrafter"/>
</dbReference>
<evidence type="ECO:0000256" key="1">
    <source>
        <dbReference type="ARBA" id="ARBA00022553"/>
    </source>
</evidence>
<reference evidence="7" key="2">
    <citation type="submission" date="2022-10" db="EMBL/GenBank/DDBJ databases">
        <authorList>
            <consortium name="ENA_rothamsted_submissions"/>
            <consortium name="culmorum"/>
            <person name="King R."/>
        </authorList>
    </citation>
    <scope>NUCLEOTIDE SEQUENCE</scope>
</reference>
<evidence type="ECO:0000256" key="4">
    <source>
        <dbReference type="SAM" id="MobiDB-lite"/>
    </source>
</evidence>
<feature type="compositionally biased region" description="Low complexity" evidence="4">
    <location>
        <begin position="700"/>
        <end position="714"/>
    </location>
</feature>
<dbReference type="PROSITE" id="PS50102">
    <property type="entry name" value="RRM"/>
    <property type="match status" value="1"/>
</dbReference>
<dbReference type="InterPro" id="IPR036388">
    <property type="entry name" value="WH-like_DNA-bd_sf"/>
</dbReference>
<keyword evidence="1" id="KW-0597">Phosphoprotein</keyword>
<dbReference type="PANTHER" id="PTHR22792">
    <property type="entry name" value="LUPUS LA PROTEIN-RELATED"/>
    <property type="match status" value="1"/>
</dbReference>
<feature type="compositionally biased region" description="Basic and acidic residues" evidence="4">
    <location>
        <begin position="805"/>
        <end position="818"/>
    </location>
</feature>
<protein>
    <submittedName>
        <fullName evidence="7">Uncharacterized protein</fullName>
    </submittedName>
</protein>
<dbReference type="Proteomes" id="UP001153737">
    <property type="component" value="Chromosome 2"/>
</dbReference>
<feature type="region of interest" description="Disordered" evidence="4">
    <location>
        <begin position="568"/>
        <end position="611"/>
    </location>
</feature>
<feature type="compositionally biased region" description="Gly residues" evidence="4">
    <location>
        <begin position="356"/>
        <end position="366"/>
    </location>
</feature>
<accession>A0A9P0DRV5</accession>
<dbReference type="GO" id="GO:0003730">
    <property type="term" value="F:mRNA 3'-UTR binding"/>
    <property type="evidence" value="ECO:0007669"/>
    <property type="project" value="TreeGrafter"/>
</dbReference>
<feature type="region of interest" description="Disordered" evidence="4">
    <location>
        <begin position="696"/>
        <end position="746"/>
    </location>
</feature>
<feature type="compositionally biased region" description="Basic and acidic residues" evidence="4">
    <location>
        <begin position="845"/>
        <end position="857"/>
    </location>
</feature>
<dbReference type="EMBL" id="OU896708">
    <property type="protein sequence ID" value="CAH1155731.1"/>
    <property type="molecule type" value="Genomic_DNA"/>
</dbReference>
<dbReference type="SMART" id="SM00715">
    <property type="entry name" value="LA"/>
    <property type="match status" value="1"/>
</dbReference>
<dbReference type="SMART" id="SM00360">
    <property type="entry name" value="RRM"/>
    <property type="match status" value="1"/>
</dbReference>
<evidence type="ECO:0000259" key="6">
    <source>
        <dbReference type="PROSITE" id="PS50961"/>
    </source>
</evidence>
<dbReference type="GO" id="GO:0010494">
    <property type="term" value="C:cytoplasmic stress granule"/>
    <property type="evidence" value="ECO:0007669"/>
    <property type="project" value="TreeGrafter"/>
</dbReference>
<feature type="compositionally biased region" description="Basic and acidic residues" evidence="4">
    <location>
        <begin position="717"/>
        <end position="729"/>
    </location>
</feature>
<dbReference type="InterPro" id="IPR035979">
    <property type="entry name" value="RBD_domain_sf"/>
</dbReference>
<dbReference type="InterPro" id="IPR000504">
    <property type="entry name" value="RRM_dom"/>
</dbReference>
<feature type="compositionally biased region" description="Pro residues" evidence="4">
    <location>
        <begin position="736"/>
        <end position="746"/>
    </location>
</feature>
<sequence>MHGYAYMNGDVGKPSSGAAYVAAADPMAAPAAHLYAAAVNGMGEGTEGRHASMVPSLDAAASSQQPAYPLPQLKQMLSQQLEYYFSRENLANDTYLLSQMDNDQYVPIWTVANFNQVKKLTKDIKLITDVLRESPNVQVDEEGVKVRPNHKRCIVILREIPDNTPIEEVKNLFAGENCPRLISCEFAHNGSWYVTFESDEDAQRAYRYLREEVREFQGRPIMARIKAKPMNRLPTMPAAAAAVAATGVNVGVKNGYRSTPPPTAVYDPAAYPPGQQRFIYANGTPGQPVAYNQVIYPSYQQQQFYASVAWPPSATGYFDISSVFQVNGLAPQSFKHPPTYRSNQNSRTRKPTRSGSGAGIQTGAGGSDQSSQGSSQGGSSQSISRPSTSHQGAGVISPQNGSISKIYSSKNSLEGAIPKASHIHNVNDSHDAHIATNTAPIGLPIMHTDMVEMYRYIQAPPVLKEAMPNRHPRRKKREEDTLGSTSSQVAQTQTNNRIEQPPVRMTTFDLVEEAFPPLPGMDVCSQASSKQPPTLNCITESSPTQTSSEPLQPNLWGENRLADVVKGTAKAKSGAGGGGKESNDGADNDSPRAASPIGCQATTRVSVEPQQDVAEYRDASTDSTDIGLSSVTLTPPSSPEKLAPVLPIKCTMADKSTKTDDALLNGDIDLAPCPTTTNAATMTVAAAVPIDAQTRPAVSTTTTTTIGSAGTTTGKAHMAEQRQESRSELTKAVSVSPPPLQDLPGNPPRMSYAQVAQHYKEANVQKEKLTKEKQNEVTPTSIAQTKSTQSTANYPSSVSNNGRVLNDHDGRDFRDGLQRTEGLAAHQRFNGTSRGNGGAMAASRPIHDRLQRRRTETRTSQLRDFVTPRSPK</sequence>
<feature type="compositionally biased region" description="Polar residues" evidence="4">
    <location>
        <begin position="525"/>
        <end position="538"/>
    </location>
</feature>
<dbReference type="SUPFAM" id="SSF54928">
    <property type="entry name" value="RNA-binding domain, RBD"/>
    <property type="match status" value="1"/>
</dbReference>